<dbReference type="GO" id="GO:0008168">
    <property type="term" value="F:methyltransferase activity"/>
    <property type="evidence" value="ECO:0007669"/>
    <property type="project" value="UniProtKB-KW"/>
</dbReference>
<dbReference type="RefSeq" id="WP_249699620.1">
    <property type="nucleotide sequence ID" value="NZ_JAMFLX010000013.1"/>
</dbReference>
<organism evidence="3 4">
    <name type="scientific">Parendozoicomonas callyspongiae</name>
    <dbReference type="NCBI Taxonomy" id="2942213"/>
    <lineage>
        <taxon>Bacteria</taxon>
        <taxon>Pseudomonadati</taxon>
        <taxon>Pseudomonadota</taxon>
        <taxon>Gammaproteobacteria</taxon>
        <taxon>Oceanospirillales</taxon>
        <taxon>Endozoicomonadaceae</taxon>
        <taxon>Parendozoicomonas</taxon>
    </lineage>
</organism>
<dbReference type="PANTHER" id="PTHR43861">
    <property type="entry name" value="TRANS-ACONITATE 2-METHYLTRANSFERASE-RELATED"/>
    <property type="match status" value="1"/>
</dbReference>
<evidence type="ECO:0000256" key="1">
    <source>
        <dbReference type="ARBA" id="ARBA00022679"/>
    </source>
</evidence>
<comment type="caution">
    <text evidence="3">The sequence shown here is derived from an EMBL/GenBank/DDBJ whole genome shotgun (WGS) entry which is preliminary data.</text>
</comment>
<name>A0ABT0PG98_9GAMM</name>
<dbReference type="CDD" id="cd02440">
    <property type="entry name" value="AdoMet_MTases"/>
    <property type="match status" value="1"/>
</dbReference>
<dbReference type="EMBL" id="JAMFLX010000013">
    <property type="protein sequence ID" value="MCL6270410.1"/>
    <property type="molecule type" value="Genomic_DNA"/>
</dbReference>
<evidence type="ECO:0000313" key="4">
    <source>
        <dbReference type="Proteomes" id="UP001203338"/>
    </source>
</evidence>
<dbReference type="Pfam" id="PF13649">
    <property type="entry name" value="Methyltransf_25"/>
    <property type="match status" value="1"/>
</dbReference>
<keyword evidence="3" id="KW-0489">Methyltransferase</keyword>
<proteinExistence type="predicted"/>
<sequence length="197" mass="21809">MTKWDERYKAEEYIYGKEPNDFLRQHYQVIPKGKVLCLAEGEGRNAVFLASQGYTVTAVDNSSVGLKKAKEFAAEKGVSIDFIHADLAEYDIGSNQWDGIVSIFCHLPKPLRKDAHSKVVQGLKSNGIFLLEAYTPAQLEFGTGGPPTEDLLMTADALDQDLTGLQFLHLQETEREVVEGTYHTGHAAIVQVLAKKP</sequence>
<accession>A0ABT0PG98</accession>
<evidence type="ECO:0000313" key="3">
    <source>
        <dbReference type="EMBL" id="MCL6270410.1"/>
    </source>
</evidence>
<reference evidence="3 4" key="1">
    <citation type="submission" date="2022-05" db="EMBL/GenBank/DDBJ databases">
        <authorList>
            <person name="Park J.-S."/>
        </authorList>
    </citation>
    <scope>NUCLEOTIDE SEQUENCE [LARGE SCALE GENOMIC DNA]</scope>
    <source>
        <strain evidence="3 4">2012CJ34-2</strain>
    </source>
</reference>
<keyword evidence="4" id="KW-1185">Reference proteome</keyword>
<dbReference type="SUPFAM" id="SSF53335">
    <property type="entry name" value="S-adenosyl-L-methionine-dependent methyltransferases"/>
    <property type="match status" value="1"/>
</dbReference>
<dbReference type="InterPro" id="IPR029063">
    <property type="entry name" value="SAM-dependent_MTases_sf"/>
</dbReference>
<gene>
    <name evidence="3" type="ORF">M3P05_10810</name>
</gene>
<keyword evidence="1" id="KW-0808">Transferase</keyword>
<dbReference type="Proteomes" id="UP001203338">
    <property type="component" value="Unassembled WGS sequence"/>
</dbReference>
<dbReference type="PANTHER" id="PTHR43861:SF3">
    <property type="entry name" value="PUTATIVE (AFU_ORTHOLOGUE AFUA_2G14390)-RELATED"/>
    <property type="match status" value="1"/>
</dbReference>
<feature type="domain" description="Methyltransferase" evidence="2">
    <location>
        <begin position="35"/>
        <end position="127"/>
    </location>
</feature>
<dbReference type="Gene3D" id="3.40.50.150">
    <property type="entry name" value="Vaccinia Virus protein VP39"/>
    <property type="match status" value="1"/>
</dbReference>
<evidence type="ECO:0000259" key="2">
    <source>
        <dbReference type="Pfam" id="PF13649"/>
    </source>
</evidence>
<protein>
    <submittedName>
        <fullName evidence="3">Class I SAM-dependent methyltransferase</fullName>
    </submittedName>
</protein>
<dbReference type="InterPro" id="IPR041698">
    <property type="entry name" value="Methyltransf_25"/>
</dbReference>
<dbReference type="GO" id="GO:0032259">
    <property type="term" value="P:methylation"/>
    <property type="evidence" value="ECO:0007669"/>
    <property type="project" value="UniProtKB-KW"/>
</dbReference>